<dbReference type="OrthoDB" id="1734008at2759"/>
<feature type="region of interest" description="Disordered" evidence="1">
    <location>
        <begin position="197"/>
        <end position="232"/>
    </location>
</feature>
<evidence type="ECO:0000256" key="1">
    <source>
        <dbReference type="SAM" id="MobiDB-lite"/>
    </source>
</evidence>
<keyword evidence="3" id="KW-1185">Reference proteome</keyword>
<sequence length="312" mass="34779">MVCGFLGAIETAGIWYAVFSARSKPPGESLRARTIYNCFDLSGSSSRASLSLLRRSRASLFLRLLNFTGTRQRFVRELSLIVPTILWAATLHFFREKFCLPREKAIWPSSPREKGISPAFSLFTPVKIFSTELVLFCDSPAHAALLRNSAPAARLCDSAPAALLRDSAPAALLCDSAPAARLRDSAPAALLRDFTPPLLNKMHTPSKRTARQQTHSNEDSHDESADNTQKSLAKRGYTKMRKIAKMADGKQLDVNVNGYNQFNCQDATTFANYLGTLVRNGEEVPLIYMNWKDVPKYKKNRLWDLVKGTPNH</sequence>
<accession>A0A833VRE3</accession>
<gene>
    <name evidence="2" type="ORF">FCM35_KLT03504</name>
</gene>
<comment type="caution">
    <text evidence="2">The sequence shown here is derived from an EMBL/GenBank/DDBJ whole genome shotgun (WGS) entry which is preliminary data.</text>
</comment>
<organism evidence="2 3">
    <name type="scientific">Carex littledalei</name>
    <dbReference type="NCBI Taxonomy" id="544730"/>
    <lineage>
        <taxon>Eukaryota</taxon>
        <taxon>Viridiplantae</taxon>
        <taxon>Streptophyta</taxon>
        <taxon>Embryophyta</taxon>
        <taxon>Tracheophyta</taxon>
        <taxon>Spermatophyta</taxon>
        <taxon>Magnoliopsida</taxon>
        <taxon>Liliopsida</taxon>
        <taxon>Poales</taxon>
        <taxon>Cyperaceae</taxon>
        <taxon>Cyperoideae</taxon>
        <taxon>Cariceae</taxon>
        <taxon>Carex</taxon>
        <taxon>Carex subgen. Euthyceras</taxon>
    </lineage>
</organism>
<dbReference type="AlphaFoldDB" id="A0A833VRE3"/>
<evidence type="ECO:0000313" key="3">
    <source>
        <dbReference type="Proteomes" id="UP000623129"/>
    </source>
</evidence>
<protein>
    <submittedName>
        <fullName evidence="2">Uncharacterized protein</fullName>
    </submittedName>
</protein>
<proteinExistence type="predicted"/>
<dbReference type="EMBL" id="SWLB01000012">
    <property type="protein sequence ID" value="KAF3332098.1"/>
    <property type="molecule type" value="Genomic_DNA"/>
</dbReference>
<evidence type="ECO:0000313" key="2">
    <source>
        <dbReference type="EMBL" id="KAF3332098.1"/>
    </source>
</evidence>
<reference evidence="2" key="1">
    <citation type="submission" date="2020-01" db="EMBL/GenBank/DDBJ databases">
        <title>Genome sequence of Kobresia littledalei, the first chromosome-level genome in the family Cyperaceae.</title>
        <authorList>
            <person name="Qu G."/>
        </authorList>
    </citation>
    <scope>NUCLEOTIDE SEQUENCE</scope>
    <source>
        <strain evidence="2">C.B.Clarke</strain>
        <tissue evidence="2">Leaf</tissue>
    </source>
</reference>
<dbReference type="Proteomes" id="UP000623129">
    <property type="component" value="Unassembled WGS sequence"/>
</dbReference>
<name>A0A833VRE3_9POAL</name>